<organism evidence="1 2">
    <name type="scientific">Roseobacter fucihabitans</name>
    <dbReference type="NCBI Taxonomy" id="1537242"/>
    <lineage>
        <taxon>Bacteria</taxon>
        <taxon>Pseudomonadati</taxon>
        <taxon>Pseudomonadota</taxon>
        <taxon>Alphaproteobacteria</taxon>
        <taxon>Rhodobacterales</taxon>
        <taxon>Roseobacteraceae</taxon>
        <taxon>Roseobacter</taxon>
    </lineage>
</organism>
<reference evidence="2" key="1">
    <citation type="submission" date="2024-01" db="EMBL/GenBank/DDBJ databases">
        <title>Roseobacter fucihabitans sp. nov., isolated from the brown alga Fucus spiralis.</title>
        <authorList>
            <person name="Hahnke S."/>
            <person name="Berger M."/>
            <person name="Schlingloff A."/>
            <person name="Athale I."/>
            <person name="Neumann-Schaal M."/>
            <person name="Adenaya A."/>
            <person name="Poehlein A."/>
            <person name="Daniel R."/>
            <person name="Pertersen J."/>
            <person name="Brinkhoff T."/>
        </authorList>
    </citation>
    <scope>NUCLEOTIDE SEQUENCE [LARGE SCALE GENOMIC DNA]</scope>
    <source>
        <strain evidence="2">B14</strain>
        <plasmid evidence="2">pROLI18</plasmid>
    </source>
</reference>
<evidence type="ECO:0000313" key="1">
    <source>
        <dbReference type="EMBL" id="WVX51759.1"/>
    </source>
</evidence>
<proteinExistence type="predicted"/>
<keyword evidence="2" id="KW-1185">Reference proteome</keyword>
<sequence>MVGFSDGGSRADKLCVIYVLIYVLRESLDL</sequence>
<dbReference type="EMBL" id="CP143428">
    <property type="protein sequence ID" value="WVX51759.1"/>
    <property type="molecule type" value="Genomic_DNA"/>
</dbReference>
<dbReference type="Proteomes" id="UP001318682">
    <property type="component" value="Plasmid pROLI18"/>
</dbReference>
<evidence type="ECO:0000313" key="2">
    <source>
        <dbReference type="Proteomes" id="UP001318682"/>
    </source>
</evidence>
<keyword evidence="1" id="KW-0614">Plasmid</keyword>
<accession>A0ABZ2C4C6</accession>
<protein>
    <submittedName>
        <fullName evidence="1">Uncharacterized protein</fullName>
    </submittedName>
</protein>
<geneLocation type="plasmid" evidence="1 2">
    <name>pROLI18</name>
</geneLocation>
<name>A0ABZ2C4C6_9RHOB</name>
<gene>
    <name evidence="1" type="ORF">ROLI_048610</name>
</gene>